<keyword evidence="2" id="KW-0489">Methyltransferase</keyword>
<dbReference type="InterPro" id="IPR029063">
    <property type="entry name" value="SAM-dependent_MTases_sf"/>
</dbReference>
<dbReference type="Gene3D" id="3.40.50.150">
    <property type="entry name" value="Vaccinia Virus protein VP39"/>
    <property type="match status" value="1"/>
</dbReference>
<name>A0A410G121_9FLAO</name>
<dbReference type="GO" id="GO:0004808">
    <property type="term" value="F:tRNA (5-methylaminomethyl-2-thiouridylate)(34)-methyltransferase activity"/>
    <property type="evidence" value="ECO:0007669"/>
    <property type="project" value="InterPro"/>
</dbReference>
<dbReference type="GO" id="GO:0032259">
    <property type="term" value="P:methylation"/>
    <property type="evidence" value="ECO:0007669"/>
    <property type="project" value="UniProtKB-KW"/>
</dbReference>
<protein>
    <submittedName>
        <fullName evidence="2">SAM-dependent methyltransferase</fullName>
    </submittedName>
</protein>
<dbReference type="SUPFAM" id="SSF53335">
    <property type="entry name" value="S-adenosyl-L-methionine-dependent methyltransferases"/>
    <property type="match status" value="1"/>
</dbReference>
<dbReference type="OrthoDB" id="9786494at2"/>
<sequence length="232" mass="26287">MKRTLLKTGDGSYTLHLSEWDEQYHSKNGAIAEALHVFIKEGLHFWNVHNSTSPLSILEIGFGTGLNCILTYLEAEKLGFQINYTGVEAFPLITKEAESLNYPILLKDLYGSSLSEKSDIQKVFSDLHETPWEQKVSISENFLLTKQKKKFSEIIDSSNFDLIYFDAFGIRVQPELWTEEIFQKMYDALIPGGILVTYAANGNARRAMQTVGFTVERLPGPPGKKEMLRAKK</sequence>
<dbReference type="Pfam" id="PF05430">
    <property type="entry name" value="Methyltransf_30"/>
    <property type="match status" value="1"/>
</dbReference>
<evidence type="ECO:0000313" key="2">
    <source>
        <dbReference type="EMBL" id="QAA80972.1"/>
    </source>
</evidence>
<reference evidence="2 3" key="1">
    <citation type="submission" date="2019-01" db="EMBL/GenBank/DDBJ databases">
        <title>Complete genome sequencing of Aequorivita sp. H23M31.</title>
        <authorList>
            <person name="Bae J.-W."/>
        </authorList>
    </citation>
    <scope>NUCLEOTIDE SEQUENCE [LARGE SCALE GENOMIC DNA]</scope>
    <source>
        <strain evidence="2 3">H23M31</strain>
    </source>
</reference>
<keyword evidence="2" id="KW-0808">Transferase</keyword>
<accession>A0A410G121</accession>
<gene>
    <name evidence="2" type="ORF">EI546_04170</name>
</gene>
<dbReference type="EMBL" id="CP034951">
    <property type="protein sequence ID" value="QAA80972.1"/>
    <property type="molecule type" value="Genomic_DNA"/>
</dbReference>
<dbReference type="InterPro" id="IPR047785">
    <property type="entry name" value="tRNA_MNMC2"/>
</dbReference>
<keyword evidence="3" id="KW-1185">Reference proteome</keyword>
<dbReference type="PANTHER" id="PTHR39963:SF1">
    <property type="entry name" value="MNMC-LIKE METHYLTRANSFERASE DOMAIN-CONTAINING PROTEIN"/>
    <property type="match status" value="1"/>
</dbReference>
<dbReference type="InterPro" id="IPR008471">
    <property type="entry name" value="MnmC-like_methylTransf"/>
</dbReference>
<dbReference type="KEGG" id="aev:EI546_04170"/>
<dbReference type="GO" id="GO:0016645">
    <property type="term" value="F:oxidoreductase activity, acting on the CH-NH group of donors"/>
    <property type="evidence" value="ECO:0007669"/>
    <property type="project" value="InterPro"/>
</dbReference>
<dbReference type="PANTHER" id="PTHR39963">
    <property type="entry name" value="SLL0983 PROTEIN"/>
    <property type="match status" value="1"/>
</dbReference>
<dbReference type="RefSeq" id="WP_128249365.1">
    <property type="nucleotide sequence ID" value="NZ_CP034951.1"/>
</dbReference>
<dbReference type="AlphaFoldDB" id="A0A410G121"/>
<dbReference type="NCBIfam" id="NF033855">
    <property type="entry name" value="tRNA_MNMC2"/>
    <property type="match status" value="1"/>
</dbReference>
<proteinExistence type="predicted"/>
<dbReference type="Proteomes" id="UP000285517">
    <property type="component" value="Chromosome"/>
</dbReference>
<organism evidence="2 3">
    <name type="scientific">Aequorivita ciconiae</name>
    <dbReference type="NCBI Taxonomy" id="2494375"/>
    <lineage>
        <taxon>Bacteria</taxon>
        <taxon>Pseudomonadati</taxon>
        <taxon>Bacteroidota</taxon>
        <taxon>Flavobacteriia</taxon>
        <taxon>Flavobacteriales</taxon>
        <taxon>Flavobacteriaceae</taxon>
        <taxon>Aequorivita</taxon>
    </lineage>
</organism>
<evidence type="ECO:0000259" key="1">
    <source>
        <dbReference type="Pfam" id="PF05430"/>
    </source>
</evidence>
<evidence type="ECO:0000313" key="3">
    <source>
        <dbReference type="Proteomes" id="UP000285517"/>
    </source>
</evidence>
<feature type="domain" description="MnmC-like methyltransferase" evidence="1">
    <location>
        <begin position="155"/>
        <end position="232"/>
    </location>
</feature>